<dbReference type="GO" id="GO:0000422">
    <property type="term" value="P:autophagy of mitochondrion"/>
    <property type="evidence" value="ECO:0007669"/>
    <property type="project" value="EnsemblFungi"/>
</dbReference>
<keyword evidence="4 6" id="KW-0072">Autophagy</keyword>
<dbReference type="Pfam" id="PF04108">
    <property type="entry name" value="ATG17_like"/>
    <property type="match status" value="1"/>
</dbReference>
<dbReference type="InterPro" id="IPR045326">
    <property type="entry name" value="ATG17-like_dom"/>
</dbReference>
<dbReference type="InParanoid" id="I2H553"/>
<organism evidence="9 10">
    <name type="scientific">Henningerozyma blattae (strain ATCC 34711 / CBS 6284 / DSM 70876 / NBRC 10599 / NRRL Y-10934 / UCD 77-7)</name>
    <name type="common">Yeast</name>
    <name type="synonym">Tetrapisispora blattae</name>
    <dbReference type="NCBI Taxonomy" id="1071380"/>
    <lineage>
        <taxon>Eukaryota</taxon>
        <taxon>Fungi</taxon>
        <taxon>Dikarya</taxon>
        <taxon>Ascomycota</taxon>
        <taxon>Saccharomycotina</taxon>
        <taxon>Saccharomycetes</taxon>
        <taxon>Saccharomycetales</taxon>
        <taxon>Saccharomycetaceae</taxon>
        <taxon>Henningerozyma</taxon>
    </lineage>
</organism>
<dbReference type="FunCoup" id="I2H553">
    <property type="interactions" value="176"/>
</dbReference>
<evidence type="ECO:0000313" key="10">
    <source>
        <dbReference type="Proteomes" id="UP000002866"/>
    </source>
</evidence>
<dbReference type="GO" id="GO:0006995">
    <property type="term" value="P:cellular response to nitrogen starvation"/>
    <property type="evidence" value="ECO:0007669"/>
    <property type="project" value="EnsemblFungi"/>
</dbReference>
<dbReference type="HOGENOM" id="CLU_051526_0_0_1"/>
<dbReference type="KEGG" id="tbl:TBLA_0E04520"/>
<dbReference type="OMA" id="PENIWPN"/>
<dbReference type="GO" id="GO:0120095">
    <property type="term" value="C:vacuole-isolation membrane contact site"/>
    <property type="evidence" value="ECO:0007669"/>
    <property type="project" value="EnsemblFungi"/>
</dbReference>
<dbReference type="GO" id="GO:0034497">
    <property type="term" value="P:protein localization to phagophore assembly site"/>
    <property type="evidence" value="ECO:0007669"/>
    <property type="project" value="EnsemblFungi"/>
</dbReference>
<evidence type="ECO:0000256" key="1">
    <source>
        <dbReference type="ARBA" id="ARBA00006259"/>
    </source>
</evidence>
<evidence type="ECO:0000256" key="2">
    <source>
        <dbReference type="ARBA" id="ARBA00013806"/>
    </source>
</evidence>
<dbReference type="GO" id="GO:0045772">
    <property type="term" value="P:positive regulation of autophagosome size"/>
    <property type="evidence" value="ECO:0007669"/>
    <property type="project" value="EnsemblFungi"/>
</dbReference>
<evidence type="ECO:0000256" key="6">
    <source>
        <dbReference type="RuleBase" id="RU368080"/>
    </source>
</evidence>
<evidence type="ECO:0000259" key="8">
    <source>
        <dbReference type="Pfam" id="PF04108"/>
    </source>
</evidence>
<name>I2H553_HENB6</name>
<dbReference type="PANTHER" id="PTHR28005">
    <property type="entry name" value="AUTOPHAGY-RELATED PROTEIN 17"/>
    <property type="match status" value="1"/>
</dbReference>
<evidence type="ECO:0000256" key="3">
    <source>
        <dbReference type="ARBA" id="ARBA00022490"/>
    </source>
</evidence>
<proteinExistence type="inferred from homology"/>
<dbReference type="PANTHER" id="PTHR28005:SF1">
    <property type="entry name" value="AUTOPHAGY-RELATED PROTEIN 17"/>
    <property type="match status" value="1"/>
</dbReference>
<protein>
    <recommendedName>
        <fullName evidence="2 6">Autophagy-related protein 17</fullName>
    </recommendedName>
</protein>
<dbReference type="GO" id="GO:1990316">
    <property type="term" value="C:Atg1/ULK1 kinase complex"/>
    <property type="evidence" value="ECO:0007669"/>
    <property type="project" value="EnsemblFungi"/>
</dbReference>
<accession>I2H553</accession>
<keyword evidence="10" id="KW-1185">Reference proteome</keyword>
<gene>
    <name evidence="9" type="primary">TBLA0E04520</name>
    <name evidence="9" type="ORF">TBLA_0E04520</name>
</gene>
<comment type="similarity">
    <text evidence="1 6">Belongs to the ATG17 family.</text>
</comment>
<dbReference type="GO" id="GO:0000425">
    <property type="term" value="P:pexophagy"/>
    <property type="evidence" value="ECO:0007669"/>
    <property type="project" value="EnsemblFungi"/>
</dbReference>
<dbReference type="EMBL" id="HE806320">
    <property type="protein sequence ID" value="CCH61505.1"/>
    <property type="molecule type" value="Genomic_DNA"/>
</dbReference>
<dbReference type="GO" id="GO:0030295">
    <property type="term" value="F:protein kinase activator activity"/>
    <property type="evidence" value="ECO:0007669"/>
    <property type="project" value="EnsemblFungi"/>
</dbReference>
<dbReference type="OrthoDB" id="1937984at2759"/>
<dbReference type="STRING" id="1071380.I2H553"/>
<dbReference type="GO" id="GO:0034727">
    <property type="term" value="P:piecemeal microautophagy of the nucleus"/>
    <property type="evidence" value="ECO:0007669"/>
    <property type="project" value="EnsemblFungi"/>
</dbReference>
<dbReference type="InterPro" id="IPR007240">
    <property type="entry name" value="Atg17"/>
</dbReference>
<keyword evidence="5" id="KW-0472">Membrane</keyword>
<dbReference type="eggNOG" id="ENOG502QQDW">
    <property type="taxonomic scope" value="Eukaryota"/>
</dbReference>
<evidence type="ECO:0000256" key="4">
    <source>
        <dbReference type="ARBA" id="ARBA00023006"/>
    </source>
</evidence>
<dbReference type="GO" id="GO:0060090">
    <property type="term" value="F:molecular adaptor activity"/>
    <property type="evidence" value="ECO:0007669"/>
    <property type="project" value="EnsemblFungi"/>
</dbReference>
<comment type="subcellular location">
    <subcellularLocation>
        <location evidence="6">Cytoplasm</location>
    </subcellularLocation>
    <subcellularLocation>
        <location evidence="6">Preautophagosomal structure membrane</location>
        <topology evidence="6">Peripheral membrane protein</topology>
    </subcellularLocation>
</comment>
<dbReference type="GO" id="GO:2000786">
    <property type="term" value="P:positive regulation of autophagosome assembly"/>
    <property type="evidence" value="ECO:0007669"/>
    <property type="project" value="EnsemblFungi"/>
</dbReference>
<dbReference type="AlphaFoldDB" id="I2H553"/>
<reference evidence="9 10" key="1">
    <citation type="journal article" date="2011" name="Proc. Natl. Acad. Sci. U.S.A.">
        <title>Evolutionary erosion of yeast sex chromosomes by mating-type switching accidents.</title>
        <authorList>
            <person name="Gordon J.L."/>
            <person name="Armisen D."/>
            <person name="Proux-Wera E."/>
            <person name="Oheigeartaigh S.S."/>
            <person name="Byrne K.P."/>
            <person name="Wolfe K.H."/>
        </authorList>
    </citation>
    <scope>NUCLEOTIDE SEQUENCE [LARGE SCALE GENOMIC DNA]</scope>
    <source>
        <strain evidence="10">ATCC 34711 / CBS 6284 / DSM 70876 / NBRC 10599 / NRRL Y-10934 / UCD 77-7</strain>
    </source>
</reference>
<dbReference type="GO" id="GO:0000149">
    <property type="term" value="F:SNARE binding"/>
    <property type="evidence" value="ECO:0007669"/>
    <property type="project" value="EnsemblFungi"/>
</dbReference>
<keyword evidence="3 6" id="KW-0963">Cytoplasm</keyword>
<dbReference type="GeneID" id="14496578"/>
<evidence type="ECO:0000256" key="5">
    <source>
        <dbReference type="ARBA" id="ARBA00023136"/>
    </source>
</evidence>
<feature type="coiled-coil region" evidence="7">
    <location>
        <begin position="339"/>
        <end position="387"/>
    </location>
</feature>
<keyword evidence="7" id="KW-0175">Coiled coil</keyword>
<comment type="function">
    <text evidence="6">Autophagy-specific protein that functions in response to autophagy-inducing signals as a scaffold to recruit other ATG proteins to organize preautophagosomal structure (PAS) formation. Modulates the timing and magnitude of the autophagy response, such as the size of the sequestering vesicles. Plays particularly a role in pexophagy and nucleophagy.</text>
</comment>
<sequence>MSISRSSVDVNTLVDNARKCLIDAQLICQDANKRISLVQEKLSRWQQDINKLYFLLDCLENQYKFLSHEILDISIGKKLIREEWSDAVLNQLINNMKYWQNIITSEINTLNSTENKFARKNSNNEKMLGDFITMENGNILNKKLKEIPIIQKQIENIRAQYTHLKRKVVEQNFDKKLKDIRKEININFDSDNDAKNYLLMITYPDQMKLSVQELAEYITSLVNHFEKCKVLRDNKLEEEDFNELLKVIKNDDLELDSILELLMKTVEDSGDVLKEANYILEEKTILKNQLHSELAKLIGEFQKHHESLLIFKNISEIITIFKKSCLGDINITKQLIHFYKNFENSYQNLNEEVERRKRVTEKMKTVLKNCENELTRLNEEDRMYRKEFILKNGDFLPENILPGQIDDLSPLFTLNYTIRDE</sequence>
<evidence type="ECO:0000256" key="7">
    <source>
        <dbReference type="SAM" id="Coils"/>
    </source>
</evidence>
<dbReference type="Proteomes" id="UP000002866">
    <property type="component" value="Chromosome 5"/>
</dbReference>
<evidence type="ECO:0000313" key="9">
    <source>
        <dbReference type="EMBL" id="CCH61505.1"/>
    </source>
</evidence>
<dbReference type="RefSeq" id="XP_004181024.1">
    <property type="nucleotide sequence ID" value="XM_004180976.1"/>
</dbReference>
<dbReference type="GO" id="GO:0034045">
    <property type="term" value="C:phagophore assembly site membrane"/>
    <property type="evidence" value="ECO:0007669"/>
    <property type="project" value="UniProtKB-SubCell"/>
</dbReference>
<feature type="domain" description="Autophagy protein ATG17-like" evidence="8">
    <location>
        <begin position="21"/>
        <end position="396"/>
    </location>
</feature>